<accession>A0A2T0USI1</accession>
<dbReference type="InterPro" id="IPR009339">
    <property type="entry name" value="DUF998"/>
</dbReference>
<evidence type="ECO:0000313" key="2">
    <source>
        <dbReference type="EMBL" id="PRY60892.1"/>
    </source>
</evidence>
<evidence type="ECO:0000313" key="3">
    <source>
        <dbReference type="Proteomes" id="UP000238176"/>
    </source>
</evidence>
<sequence length="222" mass="23470">MSTPASPARTARTGLLALGAVAAPVLFTLAWVILSLVSDGYTIGGDRISPYSNLTQPISGLGLGTTAPYMNTAFVLSGVLLAAGLVGFFRIVRGGRAVWRRISLVGLGLAPVGLVLIGLFDLESPGLHFLGVVLAFQLPFLVFIATGLHLRGVDGFRRLGTVLLTVAVPLTLIGVVLFQLTFDEAATADGEGVAGLTQRLWLTEVWCWFAVLGWAAWRAPKR</sequence>
<feature type="transmembrane region" description="Helical" evidence="1">
    <location>
        <begin position="12"/>
        <end position="34"/>
    </location>
</feature>
<organism evidence="2 3">
    <name type="scientific">Glycomyces artemisiae</name>
    <dbReference type="NCBI Taxonomy" id="1076443"/>
    <lineage>
        <taxon>Bacteria</taxon>
        <taxon>Bacillati</taxon>
        <taxon>Actinomycetota</taxon>
        <taxon>Actinomycetes</taxon>
        <taxon>Glycomycetales</taxon>
        <taxon>Glycomycetaceae</taxon>
        <taxon>Glycomyces</taxon>
    </lineage>
</organism>
<keyword evidence="1" id="KW-0472">Membrane</keyword>
<protein>
    <submittedName>
        <fullName evidence="2">Uncharacterized protein DUF998</fullName>
    </submittedName>
</protein>
<dbReference type="RefSeq" id="WP_181245673.1">
    <property type="nucleotide sequence ID" value="NZ_PVTJ01000002.1"/>
</dbReference>
<feature type="transmembrane region" description="Helical" evidence="1">
    <location>
        <begin position="101"/>
        <end position="120"/>
    </location>
</feature>
<evidence type="ECO:0000256" key="1">
    <source>
        <dbReference type="SAM" id="Phobius"/>
    </source>
</evidence>
<dbReference type="Proteomes" id="UP000238176">
    <property type="component" value="Unassembled WGS sequence"/>
</dbReference>
<proteinExistence type="predicted"/>
<gene>
    <name evidence="2" type="ORF">B0I28_102504</name>
</gene>
<reference evidence="2 3" key="1">
    <citation type="submission" date="2018-03" db="EMBL/GenBank/DDBJ databases">
        <title>Genomic Encyclopedia of Type Strains, Phase III (KMG-III): the genomes of soil and plant-associated and newly described type strains.</title>
        <authorList>
            <person name="Whitman W."/>
        </authorList>
    </citation>
    <scope>NUCLEOTIDE SEQUENCE [LARGE SCALE GENOMIC DNA]</scope>
    <source>
        <strain evidence="2 3">CGMCC 4.7067</strain>
    </source>
</reference>
<name>A0A2T0USI1_9ACTN</name>
<feature type="transmembrane region" description="Helical" evidence="1">
    <location>
        <begin position="162"/>
        <end position="180"/>
    </location>
</feature>
<feature type="transmembrane region" description="Helical" evidence="1">
    <location>
        <begin position="200"/>
        <end position="217"/>
    </location>
</feature>
<dbReference type="AlphaFoldDB" id="A0A2T0USI1"/>
<keyword evidence="3" id="KW-1185">Reference proteome</keyword>
<feature type="transmembrane region" description="Helical" evidence="1">
    <location>
        <begin position="69"/>
        <end position="89"/>
    </location>
</feature>
<dbReference type="Pfam" id="PF06197">
    <property type="entry name" value="DUF998"/>
    <property type="match status" value="1"/>
</dbReference>
<keyword evidence="1" id="KW-0812">Transmembrane</keyword>
<feature type="transmembrane region" description="Helical" evidence="1">
    <location>
        <begin position="126"/>
        <end position="150"/>
    </location>
</feature>
<dbReference type="EMBL" id="PVTJ01000002">
    <property type="protein sequence ID" value="PRY60892.1"/>
    <property type="molecule type" value="Genomic_DNA"/>
</dbReference>
<comment type="caution">
    <text evidence="2">The sequence shown here is derived from an EMBL/GenBank/DDBJ whole genome shotgun (WGS) entry which is preliminary data.</text>
</comment>
<keyword evidence="1" id="KW-1133">Transmembrane helix</keyword>